<dbReference type="InterPro" id="IPR018640">
    <property type="entry name" value="DUF2063"/>
</dbReference>
<dbReference type="RefSeq" id="WP_237247245.1">
    <property type="nucleotide sequence ID" value="NZ_AP023423.1"/>
</dbReference>
<name>A0AAN1XCB3_9PROT</name>
<feature type="domain" description="Putative DNA-binding" evidence="1">
    <location>
        <begin position="10"/>
        <end position="97"/>
    </location>
</feature>
<dbReference type="Pfam" id="PF09836">
    <property type="entry name" value="DUF2063"/>
    <property type="match status" value="1"/>
</dbReference>
<keyword evidence="3" id="KW-1185">Reference proteome</keyword>
<proteinExistence type="predicted"/>
<dbReference type="EMBL" id="AP023423">
    <property type="protein sequence ID" value="BCK88738.1"/>
    <property type="molecule type" value="Genomic_DNA"/>
</dbReference>
<accession>A0AAN1XCB3</accession>
<reference evidence="2 3" key="1">
    <citation type="journal article" date="2022" name="Int. J. Syst. Evol. Microbiol.">
        <title>&lt;i&gt;Sideroxyarcus emersonii&lt;/i&gt; gen. nov. sp. nov., a neutrophilic, microaerobic iron- and thiosulfate-oxidizing bacterium isolated from iron-rich wetland sediment.</title>
        <authorList>
            <person name="Kato S."/>
            <person name="Itoh T."/>
            <person name="Iino T."/>
            <person name="Ohkuma M."/>
        </authorList>
    </citation>
    <scope>NUCLEOTIDE SEQUENCE [LARGE SCALE GENOMIC DNA]</scope>
    <source>
        <strain evidence="2 3">MIZ01</strain>
    </source>
</reference>
<dbReference type="AlphaFoldDB" id="A0AAN1XCB3"/>
<dbReference type="KEGG" id="seme:MIZ01_2544"/>
<evidence type="ECO:0000313" key="3">
    <source>
        <dbReference type="Proteomes" id="UP001320326"/>
    </source>
</evidence>
<dbReference type="InterPro" id="IPR044922">
    <property type="entry name" value="DUF2063_N_sf"/>
</dbReference>
<dbReference type="Gene3D" id="1.10.150.690">
    <property type="entry name" value="DUF2063"/>
    <property type="match status" value="1"/>
</dbReference>
<dbReference type="Proteomes" id="UP001320326">
    <property type="component" value="Chromosome"/>
</dbReference>
<sequence>MSGWTDTLERFSDAIRTGTGFAPGEIVCPRYPDQRGIEVYRNNHRGNLHDALAGAYPVIRQLVGEEFFRLLARHFIERHPSRSGDLHRYGAGMAEFLAHFEPVRRLAYLPDMAKLEWAYHRAYFAADTAPFDLTRLAGIAPEAYAALTWRLHPSCTLLASAFPIMAIWQAHQDGPPAALDIDLDSGGASLLVCRNGLDGAIFNIAPDSHCWLEQLQQGSTLETATETTLSAHPGFDLASTLHRWLELGVLTDFDMAQEESR</sequence>
<gene>
    <name evidence="2" type="ORF">MIZ01_2544</name>
</gene>
<organism evidence="2 3">
    <name type="scientific">Sideroxyarcus emersonii</name>
    <dbReference type="NCBI Taxonomy" id="2764705"/>
    <lineage>
        <taxon>Bacteria</taxon>
        <taxon>Pseudomonadati</taxon>
        <taxon>Pseudomonadota</taxon>
        <taxon>Betaproteobacteria</taxon>
        <taxon>Nitrosomonadales</taxon>
        <taxon>Gallionellaceae</taxon>
        <taxon>Sideroxyarcus</taxon>
    </lineage>
</organism>
<evidence type="ECO:0000259" key="1">
    <source>
        <dbReference type="Pfam" id="PF09836"/>
    </source>
</evidence>
<protein>
    <recommendedName>
        <fullName evidence="1">Putative DNA-binding domain-containing protein</fullName>
    </recommendedName>
</protein>
<evidence type="ECO:0000313" key="2">
    <source>
        <dbReference type="EMBL" id="BCK88738.1"/>
    </source>
</evidence>